<keyword evidence="2" id="KW-1185">Reference proteome</keyword>
<gene>
    <name evidence="1" type="ORF">MLD38_038905</name>
</gene>
<sequence length="569" mass="63207">MAANAILSLSPAASLRLLPYKTIRLLSLFPTRRLPLGPPPLRRRVFCCSAAEAVETNKWGGVDGKVKGNGELGVGNVGVPGIGSNRVGEFRKRLRISEIKGGEDGGLSRVGSELTVVGWVRTVRVQSSITFVEVNDGSCLSNMQCVIDADADGIDQIESGLVSTGASIWVQGTIVASQGSKQKIELKVNKIVLIGKSDPSFPIQKKRVSKEFLRTKAHLRPRTNTFGAVARVRNALAYATHKFFQENGFVWVSSPIITASDCEGAGEQFCVTTLLPNSGEVGDSRVDAIPKTENGLIDWSQDFFGKPAFLTVSGQLNAETYATALSDVYTFGPTFRAENSNTARHLAEFWMIEPELAFADLNDDMACATAYLQYVVRHILDNCKEDMEFFNTWIEKGIIDRLTNVADKDFVQLSYTDAIELLLRSNKKFEYPVKWGCDLQSEHERYITENAFGGCPVIIRDYPKEIKAFYMRENDDGKTVAAMDMLVPRVGELIGGSQREERLEYLEARLDDLKLNRESYWWYLDLRRYGSVPHAGFGLGFERLVQFATGIENIRDAIPFPRTPGSSEF</sequence>
<reference evidence="2" key="1">
    <citation type="journal article" date="2023" name="Front. Plant Sci.">
        <title>Chromosomal-level genome assembly of Melastoma candidum provides insights into trichome evolution.</title>
        <authorList>
            <person name="Zhong Y."/>
            <person name="Wu W."/>
            <person name="Sun C."/>
            <person name="Zou P."/>
            <person name="Liu Y."/>
            <person name="Dai S."/>
            <person name="Zhou R."/>
        </authorList>
    </citation>
    <scope>NUCLEOTIDE SEQUENCE [LARGE SCALE GENOMIC DNA]</scope>
</reference>
<dbReference type="EMBL" id="CM042891">
    <property type="protein sequence ID" value="KAI4303251.1"/>
    <property type="molecule type" value="Genomic_DNA"/>
</dbReference>
<protein>
    <submittedName>
        <fullName evidence="1">Uncharacterized protein</fullName>
    </submittedName>
</protein>
<accession>A0ACB9L0D6</accession>
<comment type="caution">
    <text evidence="1">The sequence shown here is derived from an EMBL/GenBank/DDBJ whole genome shotgun (WGS) entry which is preliminary data.</text>
</comment>
<proteinExistence type="predicted"/>
<name>A0ACB9L0D6_9MYRT</name>
<organism evidence="1 2">
    <name type="scientific">Melastoma candidum</name>
    <dbReference type="NCBI Taxonomy" id="119954"/>
    <lineage>
        <taxon>Eukaryota</taxon>
        <taxon>Viridiplantae</taxon>
        <taxon>Streptophyta</taxon>
        <taxon>Embryophyta</taxon>
        <taxon>Tracheophyta</taxon>
        <taxon>Spermatophyta</taxon>
        <taxon>Magnoliopsida</taxon>
        <taxon>eudicotyledons</taxon>
        <taxon>Gunneridae</taxon>
        <taxon>Pentapetalae</taxon>
        <taxon>rosids</taxon>
        <taxon>malvids</taxon>
        <taxon>Myrtales</taxon>
        <taxon>Melastomataceae</taxon>
        <taxon>Melastomatoideae</taxon>
        <taxon>Melastomateae</taxon>
        <taxon>Melastoma</taxon>
    </lineage>
</organism>
<evidence type="ECO:0000313" key="1">
    <source>
        <dbReference type="EMBL" id="KAI4303251.1"/>
    </source>
</evidence>
<dbReference type="Proteomes" id="UP001057402">
    <property type="component" value="Chromosome 12"/>
</dbReference>
<evidence type="ECO:0000313" key="2">
    <source>
        <dbReference type="Proteomes" id="UP001057402"/>
    </source>
</evidence>